<sequence>MASVFNLSRVFRSIVNGAPQISAFPDDPPAGGNDLEVRMKHFTEVENFTFLGYVLAHELGGPAQQIRTVQDLEVPDKSFQKLVNDARQESITDEELGDALLDVGINWEHFVASNNNLMIAGNPLKVSDTVLQEKIDSLDMITEALVSEINLRSQQHKKK</sequence>
<gene>
    <name evidence="1" type="ORF">E6H00_13065</name>
</gene>
<reference evidence="1 2" key="1">
    <citation type="journal article" date="2019" name="Nat. Microbiol.">
        <title>Mediterranean grassland soil C-N compound turnover is dependent on rainfall and depth, and is mediated by genomically divergent microorganisms.</title>
        <authorList>
            <person name="Diamond S."/>
            <person name="Andeer P.F."/>
            <person name="Li Z."/>
            <person name="Crits-Christoph A."/>
            <person name="Burstein D."/>
            <person name="Anantharaman K."/>
            <person name="Lane K.R."/>
            <person name="Thomas B.C."/>
            <person name="Pan C."/>
            <person name="Northen T.R."/>
            <person name="Banfield J.F."/>
        </authorList>
    </citation>
    <scope>NUCLEOTIDE SEQUENCE [LARGE SCALE GENOMIC DNA]</scope>
    <source>
        <strain evidence="1">NP_3</strain>
    </source>
</reference>
<proteinExistence type="predicted"/>
<dbReference type="EMBL" id="VBAK01000141">
    <property type="protein sequence ID" value="TMI88358.1"/>
    <property type="molecule type" value="Genomic_DNA"/>
</dbReference>
<name>A0A537JXU1_9BACT</name>
<organism evidence="1 2">
    <name type="scientific">Candidatus Segetimicrobium genomatis</name>
    <dbReference type="NCBI Taxonomy" id="2569760"/>
    <lineage>
        <taxon>Bacteria</taxon>
        <taxon>Bacillati</taxon>
        <taxon>Candidatus Sysuimicrobiota</taxon>
        <taxon>Candidatus Sysuimicrobiia</taxon>
        <taxon>Candidatus Sysuimicrobiales</taxon>
        <taxon>Candidatus Segetimicrobiaceae</taxon>
        <taxon>Candidatus Segetimicrobium</taxon>
    </lineage>
</organism>
<dbReference type="Proteomes" id="UP000318509">
    <property type="component" value="Unassembled WGS sequence"/>
</dbReference>
<dbReference type="AlphaFoldDB" id="A0A537JXU1"/>
<accession>A0A537JXU1</accession>
<protein>
    <submittedName>
        <fullName evidence="1">Uncharacterized protein</fullName>
    </submittedName>
</protein>
<evidence type="ECO:0000313" key="2">
    <source>
        <dbReference type="Proteomes" id="UP000318509"/>
    </source>
</evidence>
<evidence type="ECO:0000313" key="1">
    <source>
        <dbReference type="EMBL" id="TMI88358.1"/>
    </source>
</evidence>
<comment type="caution">
    <text evidence="1">The sequence shown here is derived from an EMBL/GenBank/DDBJ whole genome shotgun (WGS) entry which is preliminary data.</text>
</comment>